<dbReference type="AlphaFoldDB" id="A0A7W5AHE4"/>
<feature type="compositionally biased region" description="Basic and acidic residues" evidence="1">
    <location>
        <begin position="467"/>
        <end position="481"/>
    </location>
</feature>
<feature type="compositionally biased region" description="Pro residues" evidence="1">
    <location>
        <begin position="249"/>
        <end position="283"/>
    </location>
</feature>
<sequence length="650" mass="69861">MVDYWGAKADPNYGYSPYSGQLHYGQHESSSEPFTSKAGDGNNMTIEEIRARIHNMHPEQVSALGDQWQNAWTMLDNVRTYVLRESTLLHDERWESPKARDAFLRKGPGEALAYLDVWMDAVQKNVTALRHLTQITIDARRDIDTLWTEYEQALKNAQKVDFAGQLSEWVDVSRHYGFETWDDSKQQQVKEQVDQVTRDFQRRAQELAYRVGNEHYEYTSMVNTGVGPPYRPMNVVLNTPGRPAMPNAPSLPPGAPNPGTLPPGVPPPPPPAQQNQPPAPPLPGEDKPTITPPKAPSDAPEAPATDLPSNPGTPNPVNPPVNPPMLTTLPPPPPAFTNPGVKPPVTNPGTGPAPSQLNKSAAPPAPNTSKPPNPGQLTKNAFTRGPGGGSQLPPGSTQPPGKTLRRPNVPADPSRANPGQPQPGRPGERGRDDRSGQRTPVKPTAAGDGAFGRPTGNTAPPVLKNPTGDRDRVRPGSRQEMRPTAPTGGDTTPRDGTTPPVLQRPTRTSEPPTPTRSRTAPTTTAGPSWLGAEQARAAAGNPIIDAPAPPPTGSRVSRLEEVPKELRSRAATSTTGPARVEKPGTVAPELNRRRVGDERTAGVHPADDEARGVVTDEQAFEVRTPGGGVVTGKREEAVYEPEIRKILGGR</sequence>
<feature type="compositionally biased region" description="Low complexity" evidence="1">
    <location>
        <begin position="482"/>
        <end position="525"/>
    </location>
</feature>
<keyword evidence="3" id="KW-1185">Reference proteome</keyword>
<feature type="compositionally biased region" description="Basic and acidic residues" evidence="1">
    <location>
        <begin position="590"/>
        <end position="611"/>
    </location>
</feature>
<dbReference type="RefSeq" id="WP_183221807.1">
    <property type="nucleotide sequence ID" value="NZ_BMPW01000007.1"/>
</dbReference>
<reference evidence="2 3" key="1">
    <citation type="submission" date="2020-08" db="EMBL/GenBank/DDBJ databases">
        <title>Genomic Encyclopedia of Type Strains, Phase III (KMG-III): the genomes of soil and plant-associated and newly described type strains.</title>
        <authorList>
            <person name="Whitman W."/>
        </authorList>
    </citation>
    <scope>NUCLEOTIDE SEQUENCE [LARGE SCALE GENOMIC DNA]</scope>
    <source>
        <strain evidence="2 3">CECT 3287</strain>
    </source>
</reference>
<proteinExistence type="predicted"/>
<dbReference type="EMBL" id="JACHXF010000008">
    <property type="protein sequence ID" value="MBB3096347.1"/>
    <property type="molecule type" value="Genomic_DNA"/>
</dbReference>
<accession>A0A7W5AHE4</accession>
<gene>
    <name evidence="2" type="ORF">FHR83_004017</name>
</gene>
<dbReference type="PRINTS" id="PR01217">
    <property type="entry name" value="PRICHEXTENSN"/>
</dbReference>
<protein>
    <submittedName>
        <fullName evidence="2">Uncharacterized protein</fullName>
    </submittedName>
</protein>
<feature type="compositionally biased region" description="Pro residues" evidence="1">
    <location>
        <begin position="363"/>
        <end position="374"/>
    </location>
</feature>
<evidence type="ECO:0000313" key="2">
    <source>
        <dbReference type="EMBL" id="MBB3096347.1"/>
    </source>
</evidence>
<feature type="compositionally biased region" description="Basic and acidic residues" evidence="1">
    <location>
        <begin position="426"/>
        <end position="436"/>
    </location>
</feature>
<evidence type="ECO:0000256" key="1">
    <source>
        <dbReference type="SAM" id="MobiDB-lite"/>
    </source>
</evidence>
<dbReference type="Proteomes" id="UP000590749">
    <property type="component" value="Unassembled WGS sequence"/>
</dbReference>
<comment type="caution">
    <text evidence="2">The sequence shown here is derived from an EMBL/GenBank/DDBJ whole genome shotgun (WGS) entry which is preliminary data.</text>
</comment>
<organism evidence="2 3">
    <name type="scientific">Actinoplanes campanulatus</name>
    <dbReference type="NCBI Taxonomy" id="113559"/>
    <lineage>
        <taxon>Bacteria</taxon>
        <taxon>Bacillati</taxon>
        <taxon>Actinomycetota</taxon>
        <taxon>Actinomycetes</taxon>
        <taxon>Micromonosporales</taxon>
        <taxon>Micromonosporaceae</taxon>
        <taxon>Actinoplanes</taxon>
    </lineage>
</organism>
<feature type="compositionally biased region" description="Polar residues" evidence="1">
    <location>
        <begin position="347"/>
        <end position="357"/>
    </location>
</feature>
<feature type="compositionally biased region" description="Basic and acidic residues" evidence="1">
    <location>
        <begin position="557"/>
        <end position="568"/>
    </location>
</feature>
<feature type="compositionally biased region" description="Pro residues" evidence="1">
    <location>
        <begin position="311"/>
        <end position="346"/>
    </location>
</feature>
<feature type="compositionally biased region" description="Low complexity" evidence="1">
    <location>
        <begin position="391"/>
        <end position="401"/>
    </location>
</feature>
<name>A0A7W5AHE4_9ACTN</name>
<evidence type="ECO:0000313" key="3">
    <source>
        <dbReference type="Proteomes" id="UP000590749"/>
    </source>
</evidence>
<feature type="region of interest" description="Disordered" evidence="1">
    <location>
        <begin position="225"/>
        <end position="611"/>
    </location>
</feature>